<accession>A0A917GD87</accession>
<name>A0A917GD87_9FLAO</name>
<protein>
    <submittedName>
        <fullName evidence="2">Uncharacterized protein</fullName>
    </submittedName>
</protein>
<reference evidence="2" key="2">
    <citation type="submission" date="2020-09" db="EMBL/GenBank/DDBJ databases">
        <authorList>
            <person name="Sun Q."/>
            <person name="Zhou Y."/>
        </authorList>
    </citation>
    <scope>NUCLEOTIDE SEQUENCE</scope>
    <source>
        <strain evidence="2">CGMCC 1.12751</strain>
    </source>
</reference>
<gene>
    <name evidence="2" type="ORF">GCM10010976_08640</name>
</gene>
<evidence type="ECO:0000256" key="1">
    <source>
        <dbReference type="SAM" id="Phobius"/>
    </source>
</evidence>
<dbReference type="AlphaFoldDB" id="A0A917GD87"/>
<feature type="transmembrane region" description="Helical" evidence="1">
    <location>
        <begin position="92"/>
        <end position="114"/>
    </location>
</feature>
<evidence type="ECO:0000313" key="2">
    <source>
        <dbReference type="EMBL" id="GGG39170.1"/>
    </source>
</evidence>
<proteinExistence type="predicted"/>
<evidence type="ECO:0000313" key="3">
    <source>
        <dbReference type="Proteomes" id="UP000625976"/>
    </source>
</evidence>
<keyword evidence="1" id="KW-0472">Membrane</keyword>
<dbReference type="Proteomes" id="UP000625976">
    <property type="component" value="Unassembled WGS sequence"/>
</dbReference>
<dbReference type="RefSeq" id="WP_188462193.1">
    <property type="nucleotide sequence ID" value="NZ_BMFQ01000001.1"/>
</dbReference>
<dbReference type="EMBL" id="BMFQ01000001">
    <property type="protein sequence ID" value="GGG39170.1"/>
    <property type="molecule type" value="Genomic_DNA"/>
</dbReference>
<comment type="caution">
    <text evidence="2">The sequence shown here is derived from an EMBL/GenBank/DDBJ whole genome shotgun (WGS) entry which is preliminary data.</text>
</comment>
<sequence length="117" mass="13463">MGEKFITIKEVALNNNCPECYNTSGLELTFKQKFVETKFYRSITSETAHQLECRTCNTSIYPIQWTEDIERVFNYHQKAFTPKKPSKKLKRAAWSLIIGLLIFSVVLIIGVALLSNL</sequence>
<keyword evidence="1" id="KW-0812">Transmembrane</keyword>
<organism evidence="2 3">
    <name type="scientific">Bizionia arctica</name>
    <dbReference type="NCBI Taxonomy" id="1495645"/>
    <lineage>
        <taxon>Bacteria</taxon>
        <taxon>Pseudomonadati</taxon>
        <taxon>Bacteroidota</taxon>
        <taxon>Flavobacteriia</taxon>
        <taxon>Flavobacteriales</taxon>
        <taxon>Flavobacteriaceae</taxon>
        <taxon>Bizionia</taxon>
    </lineage>
</organism>
<keyword evidence="3" id="KW-1185">Reference proteome</keyword>
<keyword evidence="1" id="KW-1133">Transmembrane helix</keyword>
<reference evidence="2" key="1">
    <citation type="journal article" date="2014" name="Int. J. Syst. Evol. Microbiol.">
        <title>Complete genome sequence of Corynebacterium casei LMG S-19264T (=DSM 44701T), isolated from a smear-ripened cheese.</title>
        <authorList>
            <consortium name="US DOE Joint Genome Institute (JGI-PGF)"/>
            <person name="Walter F."/>
            <person name="Albersmeier A."/>
            <person name="Kalinowski J."/>
            <person name="Ruckert C."/>
        </authorList>
    </citation>
    <scope>NUCLEOTIDE SEQUENCE</scope>
    <source>
        <strain evidence="2">CGMCC 1.12751</strain>
    </source>
</reference>